<reference evidence="2" key="1">
    <citation type="journal article" date="2020" name="bioRxiv">
        <title>Hybrid origin of Populus tomentosa Carr. identified through genome sequencing and phylogenomic analysis.</title>
        <authorList>
            <person name="An X."/>
            <person name="Gao K."/>
            <person name="Chen Z."/>
            <person name="Li J."/>
            <person name="Yang X."/>
            <person name="Yang X."/>
            <person name="Zhou J."/>
            <person name="Guo T."/>
            <person name="Zhao T."/>
            <person name="Huang S."/>
            <person name="Miao D."/>
            <person name="Khan W.U."/>
            <person name="Rao P."/>
            <person name="Ye M."/>
            <person name="Lei B."/>
            <person name="Liao W."/>
            <person name="Wang J."/>
            <person name="Ji L."/>
            <person name="Li Y."/>
            <person name="Guo B."/>
            <person name="Mustafa N.S."/>
            <person name="Li S."/>
            <person name="Yun Q."/>
            <person name="Keller S.R."/>
            <person name="Mao J."/>
            <person name="Zhang R."/>
            <person name="Strauss S.H."/>
        </authorList>
    </citation>
    <scope>NUCLEOTIDE SEQUENCE</scope>
    <source>
        <strain evidence="2">GM15</strain>
        <tissue evidence="2">Leaf</tissue>
    </source>
</reference>
<dbReference type="EMBL" id="JAAWWB010000016">
    <property type="protein sequence ID" value="KAG6763633.1"/>
    <property type="molecule type" value="Genomic_DNA"/>
</dbReference>
<dbReference type="Proteomes" id="UP000886885">
    <property type="component" value="Chromosome 8D"/>
</dbReference>
<proteinExistence type="predicted"/>
<evidence type="ECO:0000313" key="3">
    <source>
        <dbReference type="Proteomes" id="UP000886885"/>
    </source>
</evidence>
<keyword evidence="3" id="KW-1185">Reference proteome</keyword>
<organism evidence="2 3">
    <name type="scientific">Populus tomentosa</name>
    <name type="common">Chinese white poplar</name>
    <dbReference type="NCBI Taxonomy" id="118781"/>
    <lineage>
        <taxon>Eukaryota</taxon>
        <taxon>Viridiplantae</taxon>
        <taxon>Streptophyta</taxon>
        <taxon>Embryophyta</taxon>
        <taxon>Tracheophyta</taxon>
        <taxon>Spermatophyta</taxon>
        <taxon>Magnoliopsida</taxon>
        <taxon>eudicotyledons</taxon>
        <taxon>Gunneridae</taxon>
        <taxon>Pentapetalae</taxon>
        <taxon>rosids</taxon>
        <taxon>fabids</taxon>
        <taxon>Malpighiales</taxon>
        <taxon>Salicaceae</taxon>
        <taxon>Saliceae</taxon>
        <taxon>Populus</taxon>
    </lineage>
</organism>
<dbReference type="AlphaFoldDB" id="A0A8X7Z3G5"/>
<name>A0A8X7Z3G5_POPTO</name>
<sequence length="131" mass="15116">MIKKISLLLLCSCCSPVNLSRRQKLPRNMSLLDGSQRSMHELVPDYKILEPSHVMWWLSLLCREKKEVLSLVCYIVIRALANVHSVTLHRCFMISPLIIRVEAGLHYPSEIFHLQEMLHHHLALHGGLDSK</sequence>
<evidence type="ECO:0000313" key="2">
    <source>
        <dbReference type="EMBL" id="KAG6763633.1"/>
    </source>
</evidence>
<protein>
    <recommendedName>
        <fullName evidence="4">Secreted protein</fullName>
    </recommendedName>
</protein>
<feature type="signal peptide" evidence="1">
    <location>
        <begin position="1"/>
        <end position="19"/>
    </location>
</feature>
<gene>
    <name evidence="2" type="ORF">POTOM_031062</name>
</gene>
<feature type="chain" id="PRO_5036460879" description="Secreted protein" evidence="1">
    <location>
        <begin position="20"/>
        <end position="131"/>
    </location>
</feature>
<evidence type="ECO:0000256" key="1">
    <source>
        <dbReference type="SAM" id="SignalP"/>
    </source>
</evidence>
<keyword evidence="1" id="KW-0732">Signal</keyword>
<comment type="caution">
    <text evidence="2">The sequence shown here is derived from an EMBL/GenBank/DDBJ whole genome shotgun (WGS) entry which is preliminary data.</text>
</comment>
<accession>A0A8X7Z3G5</accession>
<evidence type="ECO:0008006" key="4">
    <source>
        <dbReference type="Google" id="ProtNLM"/>
    </source>
</evidence>